<dbReference type="Proteomes" id="UP000663828">
    <property type="component" value="Unassembled WGS sequence"/>
</dbReference>
<feature type="repeat" description="RPEL" evidence="4">
    <location>
        <begin position="878"/>
        <end position="903"/>
    </location>
</feature>
<dbReference type="Gene3D" id="6.10.140.1750">
    <property type="match status" value="1"/>
</dbReference>
<dbReference type="GO" id="GO:0003779">
    <property type="term" value="F:actin binding"/>
    <property type="evidence" value="ECO:0007669"/>
    <property type="project" value="UniProtKB-KW"/>
</dbReference>
<evidence type="ECO:0000313" key="7">
    <source>
        <dbReference type="Proteomes" id="UP000663828"/>
    </source>
</evidence>
<feature type="compositionally biased region" description="Pro residues" evidence="5">
    <location>
        <begin position="578"/>
        <end position="592"/>
    </location>
</feature>
<feature type="compositionally biased region" description="Acidic residues" evidence="5">
    <location>
        <begin position="814"/>
        <end position="827"/>
    </location>
</feature>
<dbReference type="AlphaFoldDB" id="A0A814LDQ2"/>
<keyword evidence="3" id="KW-0009">Actin-binding</keyword>
<proteinExistence type="inferred from homology"/>
<feature type="compositionally biased region" description="Low complexity" evidence="5">
    <location>
        <begin position="593"/>
        <end position="604"/>
    </location>
</feature>
<evidence type="ECO:0000313" key="6">
    <source>
        <dbReference type="EMBL" id="CAF1064377.1"/>
    </source>
</evidence>
<feature type="region of interest" description="Disordered" evidence="5">
    <location>
        <begin position="287"/>
        <end position="397"/>
    </location>
</feature>
<dbReference type="GO" id="GO:0030036">
    <property type="term" value="P:actin cytoskeleton organization"/>
    <property type="evidence" value="ECO:0007669"/>
    <property type="project" value="TreeGrafter"/>
</dbReference>
<sequence>MSSKQLSSPPPTQPRRSYDNTLRTNQHQQMNTRHNNQSTTDRTVTSSYRQYPTVPSRTHYNHTDTSFTTSLYGVNRQSSPTIITTASLLPSAATRPLDSGIRSYRPLPRNLSRSVSDDYSLTRYQELNHYTGDTFGRNEHNSDDDDQCSEIFNYTFHDVGDVDSPVASPMASYRNIGALNSSNVNNNNNSTRLHSSALTREPYDYSTTRYSQTQNYKTLTMPKTHYQNITTAATPTRDLFSKENGTSYLTASSFDAETNSNVNEASKRLNNPNGKFSIQKIIRHGFSSWRTRKKATSSSSSSPPLHPQPPHPAPPPPKSASSSSSTSNGIYANTSSSPSSPPYLPTGRFTPYNDELAKNPPTTAARSISVDTITNRSSPQKLATTTESTNHPTPRVNSANSVTVEFERPATVARVLVPTPWATSATATATTNTSTTTTAANDLMYRATPVPIARALPVQFAELNRPITSRSSPPAPSPLSSSSSTAVAAAAAVAPTTTSATATTTPTTPSVSPLLSSTPSTTVRTTETNSSATPSTSTTSHTPKIPPPVAPKPDVNRLTPMRSNYLNNNNNSSSNPVATPPHPTPPPPPPSVPHSSTATITLSTPPYPPVSSPPTNNEQRRPVLSEKLSASQFKPISDTNNAAHSNATPTPTVRSATSSTISTLQEKLQMRSSPVVTTNSSPLSVTITTTNTSAIATPTVNIASPFANSSSTPAATVIQTSKQIIIQDIDTTKYEEIPAKEPDLTRQPEKSALKKPNGLKRRVIPVLRENQRPSPRPSPKTKPVVFLTSPPSSSTANNDEHNSENERNENPDSAPEDDDDDDGDDGNNETKKRFANVKRNDSLARFLKDRPLPNELFDKHILVKPVDERKNERDNIETKLERKLSLRPTQEELEARNILRAKTQAELIAEKEEKKRYLIRKLSFRPSIQELRERKIIRFCDYIEVSECDDVDRRADKPWTRLTPRDKQMIRKELNDYKSLEMEIHPESAKYTRFHPP</sequence>
<comment type="caution">
    <text evidence="6">The sequence shown here is derived from an EMBL/GenBank/DDBJ whole genome shotgun (WGS) entry which is preliminary data.</text>
</comment>
<feature type="compositionally biased region" description="Low complexity" evidence="5">
    <location>
        <begin position="495"/>
        <end position="543"/>
    </location>
</feature>
<feature type="region of interest" description="Disordered" evidence="5">
    <location>
        <begin position="495"/>
        <end position="620"/>
    </location>
</feature>
<evidence type="ECO:0000256" key="5">
    <source>
        <dbReference type="SAM" id="MobiDB-lite"/>
    </source>
</evidence>
<feature type="compositionally biased region" description="Basic and acidic residues" evidence="5">
    <location>
        <begin position="798"/>
        <end position="810"/>
    </location>
</feature>
<dbReference type="Pfam" id="PF02755">
    <property type="entry name" value="RPEL"/>
    <property type="match status" value="1"/>
</dbReference>
<feature type="region of interest" description="Disordered" evidence="5">
    <location>
        <begin position="738"/>
        <end position="836"/>
    </location>
</feature>
<dbReference type="EMBL" id="CAJNOR010001049">
    <property type="protein sequence ID" value="CAF1064377.1"/>
    <property type="molecule type" value="Genomic_DNA"/>
</dbReference>
<reference evidence="6" key="1">
    <citation type="submission" date="2021-02" db="EMBL/GenBank/DDBJ databases">
        <authorList>
            <person name="Nowell W R."/>
        </authorList>
    </citation>
    <scope>NUCLEOTIDE SEQUENCE</scope>
</reference>
<organism evidence="6 7">
    <name type="scientific">Adineta ricciae</name>
    <name type="common">Rotifer</name>
    <dbReference type="NCBI Taxonomy" id="249248"/>
    <lineage>
        <taxon>Eukaryota</taxon>
        <taxon>Metazoa</taxon>
        <taxon>Spiralia</taxon>
        <taxon>Gnathifera</taxon>
        <taxon>Rotifera</taxon>
        <taxon>Eurotatoria</taxon>
        <taxon>Bdelloidea</taxon>
        <taxon>Adinetida</taxon>
        <taxon>Adinetidae</taxon>
        <taxon>Adineta</taxon>
    </lineage>
</organism>
<gene>
    <name evidence="6" type="ORF">XAT740_LOCUS16463</name>
</gene>
<feature type="compositionally biased region" description="Low complexity" evidence="5">
    <location>
        <begin position="180"/>
        <end position="190"/>
    </location>
</feature>
<keyword evidence="7" id="KW-1185">Reference proteome</keyword>
<feature type="region of interest" description="Disordered" evidence="5">
    <location>
        <begin position="179"/>
        <end position="199"/>
    </location>
</feature>
<evidence type="ECO:0000256" key="1">
    <source>
        <dbReference type="ARBA" id="ARBA00009795"/>
    </source>
</evidence>
<dbReference type="PROSITE" id="PS51073">
    <property type="entry name" value="RPEL"/>
    <property type="match status" value="1"/>
</dbReference>
<feature type="compositionally biased region" description="Low complexity" evidence="5">
    <location>
        <begin position="563"/>
        <end position="577"/>
    </location>
</feature>
<dbReference type="SMART" id="SM00707">
    <property type="entry name" value="RPEL"/>
    <property type="match status" value="3"/>
</dbReference>
<dbReference type="Gene3D" id="6.10.140.2130">
    <property type="match status" value="1"/>
</dbReference>
<accession>A0A814LDQ2</accession>
<keyword evidence="2" id="KW-0677">Repeat</keyword>
<protein>
    <submittedName>
        <fullName evidence="6">Uncharacterized protein</fullName>
    </submittedName>
</protein>
<evidence type="ECO:0000256" key="3">
    <source>
        <dbReference type="ARBA" id="ARBA00023203"/>
    </source>
</evidence>
<feature type="region of interest" description="Disordered" evidence="5">
    <location>
        <begin position="26"/>
        <end position="47"/>
    </location>
</feature>
<feature type="region of interest" description="Disordered" evidence="5">
    <location>
        <begin position="632"/>
        <end position="661"/>
    </location>
</feature>
<dbReference type="PANTHER" id="PTHR12751">
    <property type="entry name" value="PHOSPHATASE AND ACTIN REGULATOR PHACTR"/>
    <property type="match status" value="1"/>
</dbReference>
<comment type="similarity">
    <text evidence="1">Belongs to the phosphatase and actin regulator family.</text>
</comment>
<evidence type="ECO:0000256" key="2">
    <source>
        <dbReference type="ARBA" id="ARBA00022737"/>
    </source>
</evidence>
<dbReference type="InterPro" id="IPR004018">
    <property type="entry name" value="RPEL_repeat"/>
</dbReference>
<feature type="compositionally biased region" description="Pro residues" evidence="5">
    <location>
        <begin position="304"/>
        <end position="318"/>
    </location>
</feature>
<name>A0A814LDQ2_ADIRI</name>
<feature type="compositionally biased region" description="Basic and acidic residues" evidence="5">
    <location>
        <begin position="738"/>
        <end position="752"/>
    </location>
</feature>
<dbReference type="PANTHER" id="PTHR12751:SF18">
    <property type="entry name" value="PHOSPHATASE AND ACTIN REGULATOR 1"/>
    <property type="match status" value="1"/>
</dbReference>
<evidence type="ECO:0000256" key="4">
    <source>
        <dbReference type="PROSITE-ProRule" id="PRU00401"/>
    </source>
</evidence>
<feature type="compositionally biased region" description="Polar residues" evidence="5">
    <location>
        <begin position="360"/>
        <end position="397"/>
    </location>
</feature>